<evidence type="ECO:0000313" key="3">
    <source>
        <dbReference type="Proteomes" id="UP000799779"/>
    </source>
</evidence>
<dbReference type="AlphaFoldDB" id="A0A6A5W4S1"/>
<feature type="compositionally biased region" description="Basic and acidic residues" evidence="1">
    <location>
        <begin position="35"/>
        <end position="45"/>
    </location>
</feature>
<evidence type="ECO:0000313" key="2">
    <source>
        <dbReference type="EMBL" id="KAF1996853.1"/>
    </source>
</evidence>
<organism evidence="2 3">
    <name type="scientific">Amniculicola lignicola CBS 123094</name>
    <dbReference type="NCBI Taxonomy" id="1392246"/>
    <lineage>
        <taxon>Eukaryota</taxon>
        <taxon>Fungi</taxon>
        <taxon>Dikarya</taxon>
        <taxon>Ascomycota</taxon>
        <taxon>Pezizomycotina</taxon>
        <taxon>Dothideomycetes</taxon>
        <taxon>Pleosporomycetidae</taxon>
        <taxon>Pleosporales</taxon>
        <taxon>Amniculicolaceae</taxon>
        <taxon>Amniculicola</taxon>
    </lineage>
</organism>
<dbReference type="OrthoDB" id="62952at2759"/>
<reference evidence="2" key="1">
    <citation type="journal article" date="2020" name="Stud. Mycol.">
        <title>101 Dothideomycetes genomes: a test case for predicting lifestyles and emergence of pathogens.</title>
        <authorList>
            <person name="Haridas S."/>
            <person name="Albert R."/>
            <person name="Binder M."/>
            <person name="Bloem J."/>
            <person name="Labutti K."/>
            <person name="Salamov A."/>
            <person name="Andreopoulos B."/>
            <person name="Baker S."/>
            <person name="Barry K."/>
            <person name="Bills G."/>
            <person name="Bluhm B."/>
            <person name="Cannon C."/>
            <person name="Castanera R."/>
            <person name="Culley D."/>
            <person name="Daum C."/>
            <person name="Ezra D."/>
            <person name="Gonzalez J."/>
            <person name="Henrissat B."/>
            <person name="Kuo A."/>
            <person name="Liang C."/>
            <person name="Lipzen A."/>
            <person name="Lutzoni F."/>
            <person name="Magnuson J."/>
            <person name="Mondo S."/>
            <person name="Nolan M."/>
            <person name="Ohm R."/>
            <person name="Pangilinan J."/>
            <person name="Park H.-J."/>
            <person name="Ramirez L."/>
            <person name="Alfaro M."/>
            <person name="Sun H."/>
            <person name="Tritt A."/>
            <person name="Yoshinaga Y."/>
            <person name="Zwiers L.-H."/>
            <person name="Turgeon B."/>
            <person name="Goodwin S."/>
            <person name="Spatafora J."/>
            <person name="Crous P."/>
            <person name="Grigoriev I."/>
        </authorList>
    </citation>
    <scope>NUCLEOTIDE SEQUENCE</scope>
    <source>
        <strain evidence="2">CBS 123094</strain>
    </source>
</reference>
<name>A0A6A5W4S1_9PLEO</name>
<evidence type="ECO:0000256" key="1">
    <source>
        <dbReference type="SAM" id="MobiDB-lite"/>
    </source>
</evidence>
<proteinExistence type="predicted"/>
<dbReference type="PANTHER" id="PTHR42085:SF2">
    <property type="entry name" value="F-BOX DOMAIN-CONTAINING PROTEIN"/>
    <property type="match status" value="1"/>
</dbReference>
<evidence type="ECO:0008006" key="4">
    <source>
        <dbReference type="Google" id="ProtNLM"/>
    </source>
</evidence>
<keyword evidence="3" id="KW-1185">Reference proteome</keyword>
<protein>
    <recommendedName>
        <fullName evidence="4">F-box domain-containing protein</fullName>
    </recommendedName>
</protein>
<dbReference type="Proteomes" id="UP000799779">
    <property type="component" value="Unassembled WGS sequence"/>
</dbReference>
<dbReference type="InterPro" id="IPR038883">
    <property type="entry name" value="AN11006-like"/>
</dbReference>
<dbReference type="PANTHER" id="PTHR42085">
    <property type="entry name" value="F-BOX DOMAIN-CONTAINING PROTEIN"/>
    <property type="match status" value="1"/>
</dbReference>
<accession>A0A6A5W4S1</accession>
<feature type="non-terminal residue" evidence="2">
    <location>
        <position position="127"/>
    </location>
</feature>
<sequence>MAKLHALLSQAQATPIKSDALKRAKRKRAHQTKYSAHETNLHDGAQDGEEEEEEADMFEFLELPAELRLLVYRELLVTDGPILVHYLGPRKANKQLQKRTFPEIMRTCKLCFEEGAVVLYGDNVFDF</sequence>
<dbReference type="EMBL" id="ML977620">
    <property type="protein sequence ID" value="KAF1996853.1"/>
    <property type="molecule type" value="Genomic_DNA"/>
</dbReference>
<feature type="region of interest" description="Disordered" evidence="1">
    <location>
        <begin position="18"/>
        <end position="54"/>
    </location>
</feature>
<gene>
    <name evidence="2" type="ORF">P154DRAFT_565784</name>
</gene>